<evidence type="ECO:0000313" key="4">
    <source>
        <dbReference type="Proteomes" id="UP001321486"/>
    </source>
</evidence>
<accession>A0ABM8GKK4</accession>
<organism evidence="3 4">
    <name type="scientific">Frondihabitans sucicola</name>
    <dbReference type="NCBI Taxonomy" id="1268041"/>
    <lineage>
        <taxon>Bacteria</taxon>
        <taxon>Bacillati</taxon>
        <taxon>Actinomycetota</taxon>
        <taxon>Actinomycetes</taxon>
        <taxon>Micrococcales</taxon>
        <taxon>Microbacteriaceae</taxon>
        <taxon>Frondihabitans</taxon>
    </lineage>
</organism>
<dbReference type="Pfam" id="PF00535">
    <property type="entry name" value="Glycos_transf_2"/>
    <property type="match status" value="1"/>
</dbReference>
<evidence type="ECO:0000259" key="2">
    <source>
        <dbReference type="Pfam" id="PF00535"/>
    </source>
</evidence>
<dbReference type="Gene3D" id="3.90.550.10">
    <property type="entry name" value="Spore Coat Polysaccharide Biosynthesis Protein SpsA, Chain A"/>
    <property type="match status" value="1"/>
</dbReference>
<dbReference type="EMBL" id="AP027732">
    <property type="protein sequence ID" value="BDZ48927.1"/>
    <property type="molecule type" value="Genomic_DNA"/>
</dbReference>
<reference evidence="4" key="1">
    <citation type="journal article" date="2019" name="Int. J. Syst. Evol. Microbiol.">
        <title>The Global Catalogue of Microorganisms (GCM) 10K type strain sequencing project: providing services to taxonomists for standard genome sequencing and annotation.</title>
        <authorList>
            <consortium name="The Broad Institute Genomics Platform"/>
            <consortium name="The Broad Institute Genome Sequencing Center for Infectious Disease"/>
            <person name="Wu L."/>
            <person name="Ma J."/>
        </authorList>
    </citation>
    <scope>NUCLEOTIDE SEQUENCE [LARGE SCALE GENOMIC DNA]</scope>
    <source>
        <strain evidence="4">NBRC 108728</strain>
    </source>
</reference>
<dbReference type="InterPro" id="IPR050256">
    <property type="entry name" value="Glycosyltransferase_2"/>
</dbReference>
<evidence type="ECO:0000313" key="3">
    <source>
        <dbReference type="EMBL" id="BDZ48927.1"/>
    </source>
</evidence>
<feature type="domain" description="Glycosyltransferase 2-like" evidence="2">
    <location>
        <begin position="15"/>
        <end position="133"/>
    </location>
</feature>
<dbReference type="CDD" id="cd04179">
    <property type="entry name" value="DPM_DPG-synthase_like"/>
    <property type="match status" value="1"/>
</dbReference>
<dbReference type="PANTHER" id="PTHR48090:SF7">
    <property type="entry name" value="RFBJ PROTEIN"/>
    <property type="match status" value="1"/>
</dbReference>
<dbReference type="InterPro" id="IPR001173">
    <property type="entry name" value="Glyco_trans_2-like"/>
</dbReference>
<comment type="similarity">
    <text evidence="1">Belongs to the glycosyltransferase 2 family.</text>
</comment>
<dbReference type="Proteomes" id="UP001321486">
    <property type="component" value="Chromosome"/>
</dbReference>
<dbReference type="RefSeq" id="WP_286345824.1">
    <property type="nucleotide sequence ID" value="NZ_AP027732.1"/>
</dbReference>
<dbReference type="PANTHER" id="PTHR48090">
    <property type="entry name" value="UNDECAPRENYL-PHOSPHATE 4-DEOXY-4-FORMAMIDO-L-ARABINOSE TRANSFERASE-RELATED"/>
    <property type="match status" value="1"/>
</dbReference>
<dbReference type="InterPro" id="IPR029044">
    <property type="entry name" value="Nucleotide-diphossugar_trans"/>
</dbReference>
<protein>
    <recommendedName>
        <fullName evidence="2">Glycosyltransferase 2-like domain-containing protein</fullName>
    </recommendedName>
</protein>
<evidence type="ECO:0000256" key="1">
    <source>
        <dbReference type="ARBA" id="ARBA00006739"/>
    </source>
</evidence>
<gene>
    <name evidence="3" type="ORF">GCM10025867_11680</name>
</gene>
<sequence>MTPSSGLRSNDPTVSIVIPARNDAKNLEVVLPQLPAVHEVILVDGDSVDGTVETALRVLPGITIVRQTRTGRGNAFACGFEAATGDVIVMFDAAGSADPAEIPAFVATLVAGADVAKGSRFRRAGGSTGNHGLSVVCNILLGTTYSDPGYGFNAFWRDVLPAVDLLPTTIEAPAGGGTLWGDGFEIETILSCRFAAAKLRVTEVSSSEKHRTRGESTIGDRLRVLKTIVTEKRRENSDVDLTALETVVAPAVTAPIRIDAEQGAA</sequence>
<keyword evidence="4" id="KW-1185">Reference proteome</keyword>
<name>A0ABM8GKK4_9MICO</name>
<proteinExistence type="inferred from homology"/>
<dbReference type="SUPFAM" id="SSF53448">
    <property type="entry name" value="Nucleotide-diphospho-sugar transferases"/>
    <property type="match status" value="1"/>
</dbReference>